<feature type="transmembrane region" description="Helical" evidence="7">
    <location>
        <begin position="54"/>
        <end position="75"/>
    </location>
</feature>
<name>A0A1C5A708_MICEC</name>
<dbReference type="OrthoDB" id="9781469at2"/>
<evidence type="ECO:0000256" key="1">
    <source>
        <dbReference type="ARBA" id="ARBA00004651"/>
    </source>
</evidence>
<feature type="transmembrane region" description="Helical" evidence="7">
    <location>
        <begin position="87"/>
        <end position="105"/>
    </location>
</feature>
<dbReference type="PANTHER" id="PTHR42718:SF46">
    <property type="entry name" value="BLR6921 PROTEIN"/>
    <property type="match status" value="1"/>
</dbReference>
<evidence type="ECO:0000256" key="6">
    <source>
        <dbReference type="ARBA" id="ARBA00023136"/>
    </source>
</evidence>
<dbReference type="NCBIfam" id="TIGR00711">
    <property type="entry name" value="efflux_EmrB"/>
    <property type="match status" value="1"/>
</dbReference>
<feature type="transmembrane region" description="Helical" evidence="7">
    <location>
        <begin position="149"/>
        <end position="168"/>
    </location>
</feature>
<keyword evidence="4 7" id="KW-0812">Transmembrane</keyword>
<dbReference type="InParanoid" id="A0A1C5A708"/>
<feature type="domain" description="Major facilitator superfamily (MFS) profile" evidence="8">
    <location>
        <begin position="21"/>
        <end position="477"/>
    </location>
</feature>
<evidence type="ECO:0000313" key="10">
    <source>
        <dbReference type="Proteomes" id="UP000198253"/>
    </source>
</evidence>
<evidence type="ECO:0000256" key="7">
    <source>
        <dbReference type="SAM" id="Phobius"/>
    </source>
</evidence>
<feature type="transmembrane region" description="Helical" evidence="7">
    <location>
        <begin position="281"/>
        <end position="304"/>
    </location>
</feature>
<dbReference type="PROSITE" id="PS50850">
    <property type="entry name" value="MFS"/>
    <property type="match status" value="1"/>
</dbReference>
<organism evidence="9 10">
    <name type="scientific">Micromonospora echinospora</name>
    <name type="common">Micromonospora purpurea</name>
    <dbReference type="NCBI Taxonomy" id="1877"/>
    <lineage>
        <taxon>Bacteria</taxon>
        <taxon>Bacillati</taxon>
        <taxon>Actinomycetota</taxon>
        <taxon>Actinomycetes</taxon>
        <taxon>Micromonosporales</taxon>
        <taxon>Micromonosporaceae</taxon>
        <taxon>Micromonospora</taxon>
    </lineage>
</organism>
<dbReference type="Gene3D" id="1.20.1250.20">
    <property type="entry name" value="MFS general substrate transporter like domains"/>
    <property type="match status" value="1"/>
</dbReference>
<reference evidence="10" key="1">
    <citation type="submission" date="2016-06" db="EMBL/GenBank/DDBJ databases">
        <authorList>
            <person name="Varghese N."/>
            <person name="Submissions Spin"/>
        </authorList>
    </citation>
    <scope>NUCLEOTIDE SEQUENCE [LARGE SCALE GENOMIC DNA]</scope>
    <source>
        <strain evidence="10">DSM 43816</strain>
    </source>
</reference>
<feature type="transmembrane region" description="Helical" evidence="7">
    <location>
        <begin position="345"/>
        <end position="365"/>
    </location>
</feature>
<keyword evidence="6 7" id="KW-0472">Membrane</keyword>
<evidence type="ECO:0000256" key="3">
    <source>
        <dbReference type="ARBA" id="ARBA00022475"/>
    </source>
</evidence>
<dbReference type="Gene3D" id="1.20.1720.10">
    <property type="entry name" value="Multidrug resistance protein D"/>
    <property type="match status" value="1"/>
</dbReference>
<dbReference type="InterPro" id="IPR004638">
    <property type="entry name" value="EmrB-like"/>
</dbReference>
<feature type="transmembrane region" description="Helical" evidence="7">
    <location>
        <begin position="377"/>
        <end position="400"/>
    </location>
</feature>
<dbReference type="GO" id="GO:0022857">
    <property type="term" value="F:transmembrane transporter activity"/>
    <property type="evidence" value="ECO:0007669"/>
    <property type="project" value="InterPro"/>
</dbReference>
<dbReference type="AlphaFoldDB" id="A0A1C5A708"/>
<accession>A0A1C5A708</accession>
<keyword evidence="5 7" id="KW-1133">Transmembrane helix</keyword>
<feature type="transmembrane region" description="Helical" evidence="7">
    <location>
        <begin position="18"/>
        <end position="34"/>
    </location>
</feature>
<proteinExistence type="predicted"/>
<feature type="transmembrane region" description="Helical" evidence="7">
    <location>
        <begin position="117"/>
        <end position="137"/>
    </location>
</feature>
<feature type="transmembrane region" description="Helical" evidence="7">
    <location>
        <begin position="316"/>
        <end position="333"/>
    </location>
</feature>
<evidence type="ECO:0000256" key="5">
    <source>
        <dbReference type="ARBA" id="ARBA00022989"/>
    </source>
</evidence>
<dbReference type="FunCoup" id="A0A1C5A708">
    <property type="interactions" value="87"/>
</dbReference>
<feature type="transmembrane region" description="Helical" evidence="7">
    <location>
        <begin position="243"/>
        <end position="260"/>
    </location>
</feature>
<feature type="transmembrane region" description="Helical" evidence="7">
    <location>
        <begin position="174"/>
        <end position="193"/>
    </location>
</feature>
<keyword evidence="3" id="KW-1003">Cell membrane</keyword>
<sequence>MVQAAVPERDQTLSRGRVALLLAITCGAQLLVIFDETVVNLALPSIRTDLEFSTSSLAWVVDAYMLLFGGFLLLGGRGADLFGRQRMFLVGLVVFVGASLAGGLAQSDTALIVARGVQGFGAALLSPAALSILVSAFTNADQRGKALGVWGGLSGIAGTTGVLLGGLITDTIGWRWVFFINVPVGAVLLALALTGLRGGVDLDAATGPRRLDGFGAATITGGLLLLVYTMLNTSHRAWSDPLTIGGLAGAVVLIAIFVWWEKRAPEPLLRLGILANRQIAVANILTVLAASALYGTFFFLSLYMQVINGWSPIRAGLSWAPLGLTMAVFAGAAMQLTPKLGTRNLIMVGLALVGVGQLLLLRSTVDGSYVSELLPTLILSGAGFGLALVPLVVAAVSGVAREESGIASGLMNTAQQVGGAVGLAVLVTVANERLSGRIGEGAQNPSVLLDGLHAAFLVAAILTAVAVLATFVLPSTRAKVDMAAIHGG</sequence>
<dbReference type="InterPro" id="IPR020846">
    <property type="entry name" value="MFS_dom"/>
</dbReference>
<gene>
    <name evidence="9" type="ORF">GA0070618_6449</name>
</gene>
<dbReference type="InterPro" id="IPR011701">
    <property type="entry name" value="MFS"/>
</dbReference>
<feature type="transmembrane region" description="Helical" evidence="7">
    <location>
        <begin position="451"/>
        <end position="473"/>
    </location>
</feature>
<feature type="transmembrane region" description="Helical" evidence="7">
    <location>
        <begin position="214"/>
        <end position="231"/>
    </location>
</feature>
<protein>
    <submittedName>
        <fullName evidence="9">Drug resistance transporter, EmrB/QacA subfamily</fullName>
    </submittedName>
</protein>
<evidence type="ECO:0000256" key="2">
    <source>
        <dbReference type="ARBA" id="ARBA00022448"/>
    </source>
</evidence>
<feature type="transmembrane region" description="Helical" evidence="7">
    <location>
        <begin position="412"/>
        <end position="431"/>
    </location>
</feature>
<dbReference type="CDD" id="cd17321">
    <property type="entry name" value="MFS_MMR_MDR_like"/>
    <property type="match status" value="1"/>
</dbReference>
<dbReference type="Pfam" id="PF07690">
    <property type="entry name" value="MFS_1"/>
    <property type="match status" value="1"/>
</dbReference>
<dbReference type="Proteomes" id="UP000198253">
    <property type="component" value="Chromosome I"/>
</dbReference>
<dbReference type="InterPro" id="IPR036259">
    <property type="entry name" value="MFS_trans_sf"/>
</dbReference>
<evidence type="ECO:0000256" key="4">
    <source>
        <dbReference type="ARBA" id="ARBA00022692"/>
    </source>
</evidence>
<keyword evidence="10" id="KW-1185">Reference proteome</keyword>
<dbReference type="PANTHER" id="PTHR42718">
    <property type="entry name" value="MAJOR FACILITATOR SUPERFAMILY MULTIDRUG TRANSPORTER MFSC"/>
    <property type="match status" value="1"/>
</dbReference>
<dbReference type="EMBL" id="LT607413">
    <property type="protein sequence ID" value="SCF41033.1"/>
    <property type="molecule type" value="Genomic_DNA"/>
</dbReference>
<comment type="subcellular location">
    <subcellularLocation>
        <location evidence="1">Cell membrane</location>
        <topology evidence="1">Multi-pass membrane protein</topology>
    </subcellularLocation>
</comment>
<evidence type="ECO:0000313" key="9">
    <source>
        <dbReference type="EMBL" id="SCF41033.1"/>
    </source>
</evidence>
<dbReference type="RefSeq" id="WP_088984975.1">
    <property type="nucleotide sequence ID" value="NZ_LT607413.1"/>
</dbReference>
<evidence type="ECO:0000259" key="8">
    <source>
        <dbReference type="PROSITE" id="PS50850"/>
    </source>
</evidence>
<keyword evidence="2" id="KW-0813">Transport</keyword>
<dbReference type="SUPFAM" id="SSF103473">
    <property type="entry name" value="MFS general substrate transporter"/>
    <property type="match status" value="1"/>
</dbReference>
<dbReference type="GO" id="GO:0005886">
    <property type="term" value="C:plasma membrane"/>
    <property type="evidence" value="ECO:0007669"/>
    <property type="project" value="UniProtKB-SubCell"/>
</dbReference>